<name>A0A916J6U5_9PROT</name>
<sequence length="133" mass="14872">MSDFESFDENQAFDEKQPDVLGKVDEFMKRRRAQAGSMAVDIPLHAEPVDDIPMLTEVVGETGLQAKPPHDDLNRDIAHALDAWLDKNLPQAVVRVMDGITDNLILQIQQSADKDLLPRLKQVLLGNVKNSED</sequence>
<comment type="caution">
    <text evidence="1">The sequence shown here is derived from an EMBL/GenBank/DDBJ whole genome shotgun (WGS) entry which is preliminary data.</text>
</comment>
<dbReference type="Proteomes" id="UP000742786">
    <property type="component" value="Unassembled WGS sequence"/>
</dbReference>
<organism evidence="1 2">
    <name type="scientific">Georgfuchsia toluolica</name>
    <dbReference type="NCBI Taxonomy" id="424218"/>
    <lineage>
        <taxon>Bacteria</taxon>
        <taxon>Pseudomonadati</taxon>
        <taxon>Pseudomonadota</taxon>
        <taxon>Betaproteobacteria</taxon>
        <taxon>Nitrosomonadales</taxon>
        <taxon>Sterolibacteriaceae</taxon>
        <taxon>Georgfuchsia</taxon>
    </lineage>
</organism>
<dbReference type="EMBL" id="CAJQUM010000001">
    <property type="protein sequence ID" value="CAG4885301.1"/>
    <property type="molecule type" value="Genomic_DNA"/>
</dbReference>
<gene>
    <name evidence="1" type="ORF">GTOL_13184</name>
</gene>
<accession>A0A916J6U5</accession>
<reference evidence="1" key="1">
    <citation type="submission" date="2021-04" db="EMBL/GenBank/DDBJ databases">
        <authorList>
            <person name="Hornung B."/>
        </authorList>
    </citation>
    <scope>NUCLEOTIDE SEQUENCE</scope>
    <source>
        <strain evidence="1">G5G6</strain>
    </source>
</reference>
<dbReference type="AlphaFoldDB" id="A0A916J6U5"/>
<proteinExistence type="predicted"/>
<dbReference type="RefSeq" id="WP_220637059.1">
    <property type="nucleotide sequence ID" value="NZ_CAJQUM010000001.1"/>
</dbReference>
<protein>
    <submittedName>
        <fullName evidence="1">Uncharacterized protein</fullName>
    </submittedName>
</protein>
<evidence type="ECO:0000313" key="1">
    <source>
        <dbReference type="EMBL" id="CAG4885301.1"/>
    </source>
</evidence>
<keyword evidence="2" id="KW-1185">Reference proteome</keyword>
<evidence type="ECO:0000313" key="2">
    <source>
        <dbReference type="Proteomes" id="UP000742786"/>
    </source>
</evidence>